<organism evidence="1 2">
    <name type="scientific">Streptomyces scopuliridis</name>
    <dbReference type="NCBI Taxonomy" id="452529"/>
    <lineage>
        <taxon>Bacteria</taxon>
        <taxon>Bacillati</taxon>
        <taxon>Actinomycetota</taxon>
        <taxon>Actinomycetes</taxon>
        <taxon>Kitasatosporales</taxon>
        <taxon>Streptomycetaceae</taxon>
        <taxon>Streptomyces</taxon>
    </lineage>
</organism>
<reference evidence="1" key="1">
    <citation type="submission" date="2022-10" db="EMBL/GenBank/DDBJ databases">
        <title>The complete genomes of actinobacterial strains from the NBC collection.</title>
        <authorList>
            <person name="Joergensen T.S."/>
            <person name="Alvarez Arevalo M."/>
            <person name="Sterndorff E.B."/>
            <person name="Faurdal D."/>
            <person name="Vuksanovic O."/>
            <person name="Mourched A.-S."/>
            <person name="Charusanti P."/>
            <person name="Shaw S."/>
            <person name="Blin K."/>
            <person name="Weber T."/>
        </authorList>
    </citation>
    <scope>NUCLEOTIDE SEQUENCE</scope>
    <source>
        <strain evidence="1">NBC 01771</strain>
    </source>
</reference>
<accession>A0ACD4ZVC8</accession>
<sequence length="535" mass="57085">MVRVTPGPGHAPSGPEPAPDTRSAHDIQSEDDDDSLKAFGYKPELKRTLGNFHTFAAGISYISILTGTFQLFYFGVKFAGPGYWWSWPMVFLGQLMVALCFCELAASYPVAGSIYNWSKKLGGPHIGWLGGWMMVTATMVSLAAVALAYQITLPQISGVFQLVGTGRGPTDAAENAVLLGSVLIVFTTLVNAFGVKLMATINSAGVMVELIAAIVLIGLLAAHITRGPGAIVTTDGFGAGQPLGYVGAFLTASLASAYVMYGFDTASSLGEESLNPRRNAPRAILRALIASFLIGGLILLFALLSVPDLHNKALSVDGLQYVVLSTLGSAVGQSVLWCVVVAITVCALAVHAAGIRLAFAMARDNCLPASSLVARVSPRFGTPVVPAIFIGLVAICILVINIDQPQIFSVITSIAIIMIYVAYLMVTLPMLVRRLRGTWKPAEGHFSLGRFGLPVNVLAVLWGAAMSLNLAWPRHEVYNAAPPYHWYLRWGAFLFVGIVAVGGFTYYWFVQRTRTGTLEAHRSPAEEPEPPATAP</sequence>
<keyword evidence="2" id="KW-1185">Reference proteome</keyword>
<gene>
    <name evidence="1" type="ORF">OG835_39170</name>
</gene>
<protein>
    <submittedName>
        <fullName evidence="1">Amino acid permease</fullName>
    </submittedName>
</protein>
<dbReference type="Proteomes" id="UP001348369">
    <property type="component" value="Chromosome"/>
</dbReference>
<proteinExistence type="predicted"/>
<evidence type="ECO:0000313" key="1">
    <source>
        <dbReference type="EMBL" id="WSC02426.1"/>
    </source>
</evidence>
<dbReference type="EMBL" id="CP109109">
    <property type="protein sequence ID" value="WSC02426.1"/>
    <property type="molecule type" value="Genomic_DNA"/>
</dbReference>
<evidence type="ECO:0000313" key="2">
    <source>
        <dbReference type="Proteomes" id="UP001348369"/>
    </source>
</evidence>
<name>A0ACD4ZVC8_9ACTN</name>